<dbReference type="InterPro" id="IPR000594">
    <property type="entry name" value="ThiF_NAD_FAD-bd"/>
</dbReference>
<organism evidence="3 4">
    <name type="scientific">Kroppenstedtia pulmonis</name>
    <dbReference type="NCBI Taxonomy" id="1380685"/>
    <lineage>
        <taxon>Bacteria</taxon>
        <taxon>Bacillati</taxon>
        <taxon>Bacillota</taxon>
        <taxon>Bacilli</taxon>
        <taxon>Bacillales</taxon>
        <taxon>Thermoactinomycetaceae</taxon>
        <taxon>Kroppenstedtia</taxon>
    </lineage>
</organism>
<dbReference type="InterPro" id="IPR045886">
    <property type="entry name" value="ThiF/MoeB/HesA"/>
</dbReference>
<dbReference type="RefSeq" id="WP_173224084.1">
    <property type="nucleotide sequence ID" value="NZ_CP048104.1"/>
</dbReference>
<accession>A0A7D4BII8</accession>
<dbReference type="InterPro" id="IPR035985">
    <property type="entry name" value="Ubiquitin-activating_enz"/>
</dbReference>
<name>A0A7D4BII8_9BACL</name>
<dbReference type="PANTHER" id="PTHR10953">
    <property type="entry name" value="UBIQUITIN-ACTIVATING ENZYME E1"/>
    <property type="match status" value="1"/>
</dbReference>
<dbReference type="GO" id="GO:0005829">
    <property type="term" value="C:cytosol"/>
    <property type="evidence" value="ECO:0007669"/>
    <property type="project" value="TreeGrafter"/>
</dbReference>
<dbReference type="EMBL" id="CP048104">
    <property type="protein sequence ID" value="QKG85435.1"/>
    <property type="molecule type" value="Genomic_DNA"/>
</dbReference>
<dbReference type="FunFam" id="3.40.50.720:FF:000080">
    <property type="entry name" value="Thiazole biosynthesis adenylyltransferase ThiF"/>
    <property type="match status" value="1"/>
</dbReference>
<reference evidence="3 4" key="1">
    <citation type="submission" date="2020-01" db="EMBL/GenBank/DDBJ databases">
        <authorList>
            <person name="Gulvik C.A."/>
            <person name="Batra D.G."/>
        </authorList>
    </citation>
    <scope>NUCLEOTIDE SEQUENCE [LARGE SCALE GENOMIC DNA]</scope>
    <source>
        <strain evidence="3 4">W9323</strain>
    </source>
</reference>
<keyword evidence="3" id="KW-0548">Nucleotidyltransferase</keyword>
<dbReference type="AlphaFoldDB" id="A0A7D4BII8"/>
<dbReference type="GO" id="GO:0008146">
    <property type="term" value="F:sulfotransferase activity"/>
    <property type="evidence" value="ECO:0007669"/>
    <property type="project" value="TreeGrafter"/>
</dbReference>
<sequence length="343" mass="38045">MDQERYSRQILFPPIGQEGQEKLALSRVAIVGMGALGTALAHHMVRSGVGYLRLIDRDYVEKSNLQRQMLYDEKDAEEALPKAIAAEAKLRNIHSSVRIDSHVTDLSWRNAETLLTEVDLILDGSDNFSVRYLVNDVSLCHGIPWIYGGAVSSRGMFFTIRPGVTPCLRCLFPDAPAPGSAETCDTAGVIGPVVQVVASYQSTEALKLLVGDLDSLNPKLCHFDLWNNHQGAFTVQEKRQAECPACSRRQFDYLRPVEKSEQATSLCGRDTVQVSPAQPAQLDLKQLEKRLAPLGHVERNRFLLRAQPDSRHRLVVFPDGRVLVQGTTEVSVARSLVARYIGN</sequence>
<dbReference type="Gene3D" id="3.40.50.720">
    <property type="entry name" value="NAD(P)-binding Rossmann-like Domain"/>
    <property type="match status" value="1"/>
</dbReference>
<dbReference type="GO" id="GO:0004792">
    <property type="term" value="F:thiosulfate-cyanide sulfurtransferase activity"/>
    <property type="evidence" value="ECO:0007669"/>
    <property type="project" value="TreeGrafter"/>
</dbReference>
<proteinExistence type="inferred from homology"/>
<keyword evidence="4" id="KW-1185">Reference proteome</keyword>
<dbReference type="KEGG" id="kpul:GXN76_13875"/>
<dbReference type="Proteomes" id="UP000503088">
    <property type="component" value="Chromosome"/>
</dbReference>
<evidence type="ECO:0000259" key="2">
    <source>
        <dbReference type="Pfam" id="PF00899"/>
    </source>
</evidence>
<comment type="similarity">
    <text evidence="1">Belongs to the HesA/MoeB/ThiF family.</text>
</comment>
<dbReference type="CDD" id="cd00757">
    <property type="entry name" value="ThiF_MoeB_HesA_family"/>
    <property type="match status" value="1"/>
</dbReference>
<feature type="domain" description="THIF-type NAD/FAD binding fold" evidence="2">
    <location>
        <begin position="6"/>
        <end position="244"/>
    </location>
</feature>
<dbReference type="PANTHER" id="PTHR10953:SF102">
    <property type="entry name" value="ADENYLYLTRANSFERASE AND SULFURTRANSFERASE MOCS3"/>
    <property type="match status" value="1"/>
</dbReference>
<gene>
    <name evidence="3" type="ORF">GXN76_13875</name>
</gene>
<dbReference type="GO" id="GO:0008641">
    <property type="term" value="F:ubiquitin-like modifier activating enzyme activity"/>
    <property type="evidence" value="ECO:0007669"/>
    <property type="project" value="InterPro"/>
</dbReference>
<dbReference type="Pfam" id="PF00899">
    <property type="entry name" value="ThiF"/>
    <property type="match status" value="1"/>
</dbReference>
<keyword evidence="3" id="KW-0808">Transferase</keyword>
<protein>
    <submittedName>
        <fullName evidence="3">Thiazole biosynthesis adenylyltransferase ThiF</fullName>
    </submittedName>
</protein>
<dbReference type="GO" id="GO:0016779">
    <property type="term" value="F:nucleotidyltransferase activity"/>
    <property type="evidence" value="ECO:0007669"/>
    <property type="project" value="UniProtKB-KW"/>
</dbReference>
<evidence type="ECO:0000313" key="4">
    <source>
        <dbReference type="Proteomes" id="UP000503088"/>
    </source>
</evidence>
<dbReference type="SUPFAM" id="SSF69572">
    <property type="entry name" value="Activating enzymes of the ubiquitin-like proteins"/>
    <property type="match status" value="1"/>
</dbReference>
<evidence type="ECO:0000313" key="3">
    <source>
        <dbReference type="EMBL" id="QKG85435.1"/>
    </source>
</evidence>
<evidence type="ECO:0000256" key="1">
    <source>
        <dbReference type="ARBA" id="ARBA00009919"/>
    </source>
</evidence>